<dbReference type="EMBL" id="CP084930">
    <property type="protein sequence ID" value="USI73619.1"/>
    <property type="molecule type" value="Genomic_DNA"/>
</dbReference>
<keyword evidence="2" id="KW-0645">Protease</keyword>
<keyword evidence="2" id="KW-0720">Serine protease</keyword>
<gene>
    <name evidence="5" type="ORF">LHA26_03865</name>
</gene>
<dbReference type="PANTHER" id="PTHR42776:SF27">
    <property type="entry name" value="DIPEPTIDYL PEPTIDASE FAMILY MEMBER 6"/>
    <property type="match status" value="1"/>
</dbReference>
<dbReference type="InterPro" id="IPR011042">
    <property type="entry name" value="6-blade_b-propeller_TolB-like"/>
</dbReference>
<evidence type="ECO:0000256" key="2">
    <source>
        <dbReference type="ARBA" id="ARBA00022825"/>
    </source>
</evidence>
<keyword evidence="3" id="KW-0732">Signal</keyword>
<protein>
    <submittedName>
        <fullName evidence="5">S9 family peptidase</fullName>
    </submittedName>
</protein>
<dbReference type="Gene3D" id="3.40.50.1820">
    <property type="entry name" value="alpha/beta hydrolase"/>
    <property type="match status" value="1"/>
</dbReference>
<proteinExistence type="predicted"/>
<feature type="signal peptide" evidence="3">
    <location>
        <begin position="1"/>
        <end position="22"/>
    </location>
</feature>
<dbReference type="Pfam" id="PF00326">
    <property type="entry name" value="Peptidase_S9"/>
    <property type="match status" value="1"/>
</dbReference>
<evidence type="ECO:0000313" key="5">
    <source>
        <dbReference type="EMBL" id="USI73619.1"/>
    </source>
</evidence>
<keyword evidence="1" id="KW-0378">Hydrolase</keyword>
<keyword evidence="6" id="KW-1185">Reference proteome</keyword>
<reference evidence="5" key="1">
    <citation type="journal article" date="2022" name="Toxins">
        <title>Genomic Analysis of Sphingopyxis sp. USTB-05 for Biodegrading Cyanobacterial Hepatotoxins.</title>
        <authorList>
            <person name="Liu C."/>
            <person name="Xu Q."/>
            <person name="Zhao Z."/>
            <person name="Zhang H."/>
            <person name="Liu X."/>
            <person name="Yin C."/>
            <person name="Liu Y."/>
            <person name="Yan H."/>
        </authorList>
    </citation>
    <scope>NUCLEOTIDE SEQUENCE</scope>
    <source>
        <strain evidence="5">NBD5</strain>
    </source>
</reference>
<feature type="domain" description="Peptidase S9 prolyl oligopeptidase catalytic" evidence="4">
    <location>
        <begin position="441"/>
        <end position="642"/>
    </location>
</feature>
<dbReference type="PANTHER" id="PTHR42776">
    <property type="entry name" value="SERINE PEPTIDASE S9 FAMILY MEMBER"/>
    <property type="match status" value="1"/>
</dbReference>
<name>A0ABY4X9J1_9SPHN</name>
<dbReference type="SUPFAM" id="SSF82171">
    <property type="entry name" value="DPP6 N-terminal domain-like"/>
    <property type="match status" value="1"/>
</dbReference>
<dbReference type="SUPFAM" id="SSF53474">
    <property type="entry name" value="alpha/beta-Hydrolases"/>
    <property type="match status" value="1"/>
</dbReference>
<evidence type="ECO:0000256" key="1">
    <source>
        <dbReference type="ARBA" id="ARBA00022801"/>
    </source>
</evidence>
<dbReference type="Pfam" id="PF07676">
    <property type="entry name" value="PD40"/>
    <property type="match status" value="1"/>
</dbReference>
<accession>A0ABY4X9J1</accession>
<evidence type="ECO:0000313" key="6">
    <source>
        <dbReference type="Proteomes" id="UP001056937"/>
    </source>
</evidence>
<feature type="chain" id="PRO_5046682516" evidence="3">
    <location>
        <begin position="23"/>
        <end position="649"/>
    </location>
</feature>
<dbReference type="Gene3D" id="2.120.10.30">
    <property type="entry name" value="TolB, C-terminal domain"/>
    <property type="match status" value="2"/>
</dbReference>
<dbReference type="InterPro" id="IPR001375">
    <property type="entry name" value="Peptidase_S9_cat"/>
</dbReference>
<sequence length="649" mass="68120">MRLSRSALSVAALAGVATPVLAQTGQTPAKPLHVFQALALAPAGDRIVTIEGEEAPAPVGAGHGRLVVRAAQDGHILSTSDPCPRCRYSDPAFAADGRIAFIARDTGAGVARLMLLAGGEARTLAEVRGLAATPRWSPDGRSIALLVTPGARKEAGAVQAGVRAIGEIGVENDEQRIAVVPAGGGALRLVSPAGRYVYEYDWTPDGRGFVATSAEGNGDANWWVATLDGFDLATGARRPIAAPKVQMNAPRVSPDGRSVAFIGGLMSDFGSIGGDVYVVPLAGGTPRNVTPGFKGSVTGLTWDKAGLRGTALAGADSQVVRIDPAARGVTALYAAPARFQAADGQVALAGDRVAMVAQDWETPPYIAAGPISAPRRLTHDNDAWTPRVRARSLSWMSEGHRVQGWLIGPASPAPGKAPMVTVVHGGPAAATVPNYVWQGTNAALIAKGYWIFYPNPRGSYGQGEAFTAANKRDFGGGDLRDILAGVDAAIAAAPVDGERLGLMGGSYGGFMAMWANTQTNRFKGIVASAGLSDWISYYGTNGINSWMIPFFGASAYADHDAYWKVSPVREIARAKTPTLILVGERDIEVPPTQSVEYWNGLKAFGVDTRLVIYPDEGHHIAGADHVEDVRRRTLDWFDRTLGTAPTPRP</sequence>
<dbReference type="InterPro" id="IPR029058">
    <property type="entry name" value="AB_hydrolase_fold"/>
</dbReference>
<evidence type="ECO:0000259" key="4">
    <source>
        <dbReference type="Pfam" id="PF00326"/>
    </source>
</evidence>
<dbReference type="Proteomes" id="UP001056937">
    <property type="component" value="Chromosome 1"/>
</dbReference>
<dbReference type="InterPro" id="IPR011659">
    <property type="entry name" value="WD40"/>
</dbReference>
<organism evidence="5 6">
    <name type="scientific">Sphingomonas morindae</name>
    <dbReference type="NCBI Taxonomy" id="1541170"/>
    <lineage>
        <taxon>Bacteria</taxon>
        <taxon>Pseudomonadati</taxon>
        <taxon>Pseudomonadota</taxon>
        <taxon>Alphaproteobacteria</taxon>
        <taxon>Sphingomonadales</taxon>
        <taxon>Sphingomonadaceae</taxon>
        <taxon>Sphingomonas</taxon>
    </lineage>
</organism>
<dbReference type="RefSeq" id="WP_252167426.1">
    <property type="nucleotide sequence ID" value="NZ_CP084930.1"/>
</dbReference>
<evidence type="ECO:0000256" key="3">
    <source>
        <dbReference type="SAM" id="SignalP"/>
    </source>
</evidence>